<proteinExistence type="predicted"/>
<organism evidence="1 2">
    <name type="scientific">Aureibacter tunicatorum</name>
    <dbReference type="NCBI Taxonomy" id="866807"/>
    <lineage>
        <taxon>Bacteria</taxon>
        <taxon>Pseudomonadati</taxon>
        <taxon>Bacteroidota</taxon>
        <taxon>Cytophagia</taxon>
        <taxon>Cytophagales</taxon>
        <taxon>Persicobacteraceae</taxon>
        <taxon>Aureibacter</taxon>
    </lineage>
</organism>
<protein>
    <submittedName>
        <fullName evidence="1">Uncharacterized protein</fullName>
    </submittedName>
</protein>
<evidence type="ECO:0000313" key="1">
    <source>
        <dbReference type="EMBL" id="MDR6239513.1"/>
    </source>
</evidence>
<gene>
    <name evidence="1" type="ORF">HNQ88_002561</name>
</gene>
<reference evidence="1" key="1">
    <citation type="submission" date="2023-07" db="EMBL/GenBank/DDBJ databases">
        <title>Genomic Encyclopedia of Type Strains, Phase IV (KMG-IV): sequencing the most valuable type-strain genomes for metagenomic binning, comparative biology and taxonomic classification.</title>
        <authorList>
            <person name="Goeker M."/>
        </authorList>
    </citation>
    <scope>NUCLEOTIDE SEQUENCE</scope>
    <source>
        <strain evidence="1">DSM 26174</strain>
    </source>
</reference>
<keyword evidence="2" id="KW-1185">Reference proteome</keyword>
<evidence type="ECO:0000313" key="2">
    <source>
        <dbReference type="Proteomes" id="UP001185092"/>
    </source>
</evidence>
<dbReference type="Proteomes" id="UP001185092">
    <property type="component" value="Unassembled WGS sequence"/>
</dbReference>
<sequence>MTKKEAKEILKYHSFTHEDIDHPKSKRGFLGMLRPFTGELIEENFHEVITAIKTISDELRTNEKIDREVIIALWGICHFTRNWAINPEGMLQRNGLIEKQQIKLLEVWIETISYATFSILEGSDNLTAFDLYKNQSN</sequence>
<accession>A0AAE3XP30</accession>
<dbReference type="AlphaFoldDB" id="A0AAE3XP30"/>
<name>A0AAE3XP30_9BACT</name>
<comment type="caution">
    <text evidence="1">The sequence shown here is derived from an EMBL/GenBank/DDBJ whole genome shotgun (WGS) entry which is preliminary data.</text>
</comment>
<dbReference type="RefSeq" id="WP_309939196.1">
    <property type="nucleotide sequence ID" value="NZ_AP025305.1"/>
</dbReference>
<dbReference type="EMBL" id="JAVDQD010000003">
    <property type="protein sequence ID" value="MDR6239513.1"/>
    <property type="molecule type" value="Genomic_DNA"/>
</dbReference>